<keyword evidence="1" id="KW-0472">Membrane</keyword>
<keyword evidence="3" id="KW-1185">Reference proteome</keyword>
<name>A0A1H9KH84_9BACT</name>
<dbReference type="AlphaFoldDB" id="A0A1H9KH84"/>
<evidence type="ECO:0000256" key="1">
    <source>
        <dbReference type="SAM" id="Phobius"/>
    </source>
</evidence>
<organism evidence="2 3">
    <name type="scientific">Neolewinella agarilytica</name>
    <dbReference type="NCBI Taxonomy" id="478744"/>
    <lineage>
        <taxon>Bacteria</taxon>
        <taxon>Pseudomonadati</taxon>
        <taxon>Bacteroidota</taxon>
        <taxon>Saprospiria</taxon>
        <taxon>Saprospirales</taxon>
        <taxon>Lewinellaceae</taxon>
        <taxon>Neolewinella</taxon>
    </lineage>
</organism>
<dbReference type="EMBL" id="FOFB01000020">
    <property type="protein sequence ID" value="SEQ98193.1"/>
    <property type="molecule type" value="Genomic_DNA"/>
</dbReference>
<feature type="transmembrane region" description="Helical" evidence="1">
    <location>
        <begin position="42"/>
        <end position="60"/>
    </location>
</feature>
<dbReference type="RefSeq" id="WP_090170832.1">
    <property type="nucleotide sequence ID" value="NZ_FOFB01000020.1"/>
</dbReference>
<dbReference type="Proteomes" id="UP000199021">
    <property type="component" value="Unassembled WGS sequence"/>
</dbReference>
<sequence>MLYKESQKFNHWWLWLLNLSIFAGLLYIAYRDWNAVPTMELLIGPLVIALVMILLATLELRTAISKDGLEVKFWPLGRKRIFKSEIKRAFVRKYSPLGEFGGWGYRVGSAGKAFNMYGSQGLQLEMQNGDRLLIGTQRPEELAEFIKDWLEPEDELTDEMVSLKLKELNENSLES</sequence>
<protein>
    <submittedName>
        <fullName evidence="2">Uncharacterized protein</fullName>
    </submittedName>
</protein>
<gene>
    <name evidence="2" type="ORF">SAMN05444359_12099</name>
</gene>
<dbReference type="InParanoid" id="A0A1H9KH84"/>
<accession>A0A1H9KH84</accession>
<reference evidence="3" key="1">
    <citation type="submission" date="2016-10" db="EMBL/GenBank/DDBJ databases">
        <authorList>
            <person name="Varghese N."/>
            <person name="Submissions S."/>
        </authorList>
    </citation>
    <scope>NUCLEOTIDE SEQUENCE [LARGE SCALE GENOMIC DNA]</scope>
    <source>
        <strain evidence="3">DSM 24740</strain>
    </source>
</reference>
<evidence type="ECO:0000313" key="2">
    <source>
        <dbReference type="EMBL" id="SEQ98193.1"/>
    </source>
</evidence>
<dbReference type="OrthoDB" id="582675at2"/>
<proteinExistence type="predicted"/>
<feature type="transmembrane region" description="Helical" evidence="1">
    <location>
        <begin position="12"/>
        <end position="30"/>
    </location>
</feature>
<dbReference type="STRING" id="478744.SAMN05444359_12099"/>
<keyword evidence="1" id="KW-1133">Transmembrane helix</keyword>
<evidence type="ECO:0000313" key="3">
    <source>
        <dbReference type="Proteomes" id="UP000199021"/>
    </source>
</evidence>
<keyword evidence="1" id="KW-0812">Transmembrane</keyword>